<evidence type="ECO:0000256" key="16">
    <source>
        <dbReference type="SAM" id="MobiDB-lite"/>
    </source>
</evidence>
<keyword evidence="10" id="KW-0460">Magnesium</keyword>
<keyword evidence="9 15" id="KW-0067">ATP-binding</keyword>
<dbReference type="SUPFAM" id="SSF81653">
    <property type="entry name" value="Calcium ATPase, transduction domain A"/>
    <property type="match status" value="1"/>
</dbReference>
<dbReference type="SUPFAM" id="SSF56784">
    <property type="entry name" value="HAD-like"/>
    <property type="match status" value="1"/>
</dbReference>
<dbReference type="InterPro" id="IPR027256">
    <property type="entry name" value="P-typ_ATPase_IB"/>
</dbReference>
<evidence type="ECO:0000256" key="9">
    <source>
        <dbReference type="ARBA" id="ARBA00022840"/>
    </source>
</evidence>
<feature type="transmembrane region" description="Helical" evidence="15">
    <location>
        <begin position="241"/>
        <end position="260"/>
    </location>
</feature>
<organism evidence="18 19">
    <name type="scientific">Bifidobacterium choloepi</name>
    <dbReference type="NCBI Taxonomy" id="2614131"/>
    <lineage>
        <taxon>Bacteria</taxon>
        <taxon>Bacillati</taxon>
        <taxon>Actinomycetota</taxon>
        <taxon>Actinomycetes</taxon>
        <taxon>Bifidobacteriales</taxon>
        <taxon>Bifidobacteriaceae</taxon>
        <taxon>Bifidobacterium</taxon>
    </lineage>
</organism>
<dbReference type="Pfam" id="PF00122">
    <property type="entry name" value="E1-E2_ATPase"/>
    <property type="match status" value="1"/>
</dbReference>
<dbReference type="GO" id="GO:0016887">
    <property type="term" value="F:ATP hydrolysis activity"/>
    <property type="evidence" value="ECO:0007669"/>
    <property type="project" value="InterPro"/>
</dbReference>
<dbReference type="EMBL" id="VYSG01000001">
    <property type="protein sequence ID" value="NEG69915.1"/>
    <property type="molecule type" value="Genomic_DNA"/>
</dbReference>
<keyword evidence="19" id="KW-1185">Reference proteome</keyword>
<keyword evidence="13" id="KW-0406">Ion transport</keyword>
<evidence type="ECO:0000256" key="11">
    <source>
        <dbReference type="ARBA" id="ARBA00022967"/>
    </source>
</evidence>
<evidence type="ECO:0000256" key="10">
    <source>
        <dbReference type="ARBA" id="ARBA00022842"/>
    </source>
</evidence>
<evidence type="ECO:0000256" key="1">
    <source>
        <dbReference type="ARBA" id="ARBA00004651"/>
    </source>
</evidence>
<keyword evidence="14 15" id="KW-0472">Membrane</keyword>
<keyword evidence="8 15" id="KW-0547">Nucleotide-binding</keyword>
<protein>
    <submittedName>
        <fullName evidence="18">Heavy metal translocating P-type ATPase</fullName>
    </submittedName>
</protein>
<keyword evidence="4 15" id="KW-1003">Cell membrane</keyword>
<dbReference type="PROSITE" id="PS00154">
    <property type="entry name" value="ATPASE_E1_E2"/>
    <property type="match status" value="1"/>
</dbReference>
<dbReference type="PRINTS" id="PR00119">
    <property type="entry name" value="CATATPASE"/>
</dbReference>
<dbReference type="Pfam" id="PF00702">
    <property type="entry name" value="Hydrolase"/>
    <property type="match status" value="1"/>
</dbReference>
<reference evidence="18 19" key="1">
    <citation type="submission" date="2019-09" db="EMBL/GenBank/DDBJ databases">
        <title>Phylogenetic characterization of a novel taxon of the genus Bifidobacterium: Bifidobacterium choloepi sp. nov.</title>
        <authorList>
            <person name="Modesto M."/>
            <person name="Satti M."/>
        </authorList>
    </citation>
    <scope>NUCLEOTIDE SEQUENCE [LARGE SCALE GENOMIC DNA]</scope>
    <source>
        <strain evidence="18 19">BRDM6</strain>
    </source>
</reference>
<dbReference type="Gene3D" id="3.40.1110.10">
    <property type="entry name" value="Calcium-transporting ATPase, cytoplasmic domain N"/>
    <property type="match status" value="1"/>
</dbReference>
<keyword evidence="3" id="KW-0813">Transport</keyword>
<dbReference type="InterPro" id="IPR008250">
    <property type="entry name" value="ATPase_P-typ_transduc_dom_A_sf"/>
</dbReference>
<proteinExistence type="inferred from homology"/>
<evidence type="ECO:0000313" key="19">
    <source>
        <dbReference type="Proteomes" id="UP000469292"/>
    </source>
</evidence>
<evidence type="ECO:0000256" key="15">
    <source>
        <dbReference type="RuleBase" id="RU362081"/>
    </source>
</evidence>
<dbReference type="AlphaFoldDB" id="A0A6I5N1A6"/>
<dbReference type="PANTHER" id="PTHR43520">
    <property type="entry name" value="ATP7, ISOFORM B"/>
    <property type="match status" value="1"/>
</dbReference>
<sequence>MTALLNAAPQTAHVVTLPGVNRRHSNDASASDDSSDGSVSRANGDISRETPGLGAAGAAVQQATAANTSGDGRAAAAGAGAQADGHADGGKEESFPSFRHVDELLTNPEAGETPDAVPILNGVAQASDDDLDQAAHHFETVPVGDVGIGDVLVVLPGETVPVDGTLINGTATLDLSNINGEPVPRTVYAGAEVLSGSVNGSTAMLIRATRLAKDSQYQNILELVKSAQDSRSAAVKTADMLAVPFTIVSFIIAFVAWGVSGSGMRFAQVLVLATPCPLLIAAPVAYVAGTGRLAKHSILVKTQDVLENLGRVTHIFFDKTGTLTVKQPQVVRIERVRSARGAAEFTEDQLLVMAGIVESYSVHILAKGIAQAGKAAMVRMGKLTAPTAGVDPAASKRVPQHEDYPVVKNIAEEAGRGVYGVVDGHEVRVGRLAFVTETGPVAVRKQSDKSAAGEAAKDAADRAAAQKAAEAAQWPTTLEPDEMATYVSVDGHLAARIVLRDIPRENAVASIAELKRMGVTKLTMLTGDKRASAELIGREVGIGDVRYELLPEDKVNAVRSAEAHDRDRQPWWDKVCEKFLGESMTRPITMMVGDGVNDAPVLAVADIGVAMTDGTSTAASESAQVVIMDDDIGAVPLGISIARHTKKIMLQAVLLGIGLAIIGMLCAAFNLIPVVVGAFLQECIDVVSILWALTAMFDRN</sequence>
<evidence type="ECO:0000256" key="14">
    <source>
        <dbReference type="ARBA" id="ARBA00023136"/>
    </source>
</evidence>
<evidence type="ECO:0000256" key="13">
    <source>
        <dbReference type="ARBA" id="ARBA00023065"/>
    </source>
</evidence>
<dbReference type="Gene3D" id="3.40.50.1000">
    <property type="entry name" value="HAD superfamily/HAD-like"/>
    <property type="match status" value="1"/>
</dbReference>
<dbReference type="PROSITE" id="PS01229">
    <property type="entry name" value="COF_2"/>
    <property type="match status" value="1"/>
</dbReference>
<evidence type="ECO:0000313" key="18">
    <source>
        <dbReference type="EMBL" id="NEG69915.1"/>
    </source>
</evidence>
<dbReference type="InterPro" id="IPR044492">
    <property type="entry name" value="P_typ_ATPase_HD_dom"/>
</dbReference>
<dbReference type="SFLD" id="SFLDS00003">
    <property type="entry name" value="Haloacid_Dehalogenase"/>
    <property type="match status" value="1"/>
</dbReference>
<dbReference type="GO" id="GO:0005507">
    <property type="term" value="F:copper ion binding"/>
    <property type="evidence" value="ECO:0007669"/>
    <property type="project" value="TreeGrafter"/>
</dbReference>
<feature type="compositionally biased region" description="Basic and acidic residues" evidence="16">
    <location>
        <begin position="85"/>
        <end position="94"/>
    </location>
</feature>
<evidence type="ECO:0000256" key="5">
    <source>
        <dbReference type="ARBA" id="ARBA00022553"/>
    </source>
</evidence>
<evidence type="ECO:0000259" key="17">
    <source>
        <dbReference type="Pfam" id="PF00122"/>
    </source>
</evidence>
<comment type="caution">
    <text evidence="15">Lacks conserved residue(s) required for the propagation of feature annotation.</text>
</comment>
<feature type="compositionally biased region" description="Low complexity" evidence="16">
    <location>
        <begin position="56"/>
        <end position="84"/>
    </location>
</feature>
<feature type="region of interest" description="Disordered" evidence="16">
    <location>
        <begin position="15"/>
        <end position="94"/>
    </location>
</feature>
<keyword evidence="6 15" id="KW-0812">Transmembrane</keyword>
<dbReference type="NCBIfam" id="TIGR01525">
    <property type="entry name" value="ATPase-IB_hvy"/>
    <property type="match status" value="1"/>
</dbReference>
<comment type="caution">
    <text evidence="18">The sequence shown here is derived from an EMBL/GenBank/DDBJ whole genome shotgun (WGS) entry which is preliminary data.</text>
</comment>
<keyword evidence="12 15" id="KW-1133">Transmembrane helix</keyword>
<feature type="transmembrane region" description="Helical" evidence="15">
    <location>
        <begin position="266"/>
        <end position="288"/>
    </location>
</feature>
<name>A0A6I5N1A6_9BIFI</name>
<evidence type="ECO:0000256" key="3">
    <source>
        <dbReference type="ARBA" id="ARBA00022448"/>
    </source>
</evidence>
<feature type="domain" description="P-type ATPase A" evidence="17">
    <location>
        <begin position="136"/>
        <end position="225"/>
    </location>
</feature>
<keyword evidence="7 15" id="KW-0479">Metal-binding</keyword>
<evidence type="ECO:0000256" key="8">
    <source>
        <dbReference type="ARBA" id="ARBA00022741"/>
    </source>
</evidence>
<feature type="compositionally biased region" description="Low complexity" evidence="16">
    <location>
        <begin position="462"/>
        <end position="473"/>
    </location>
</feature>
<dbReference type="GO" id="GO:0055070">
    <property type="term" value="P:copper ion homeostasis"/>
    <property type="evidence" value="ECO:0007669"/>
    <property type="project" value="TreeGrafter"/>
</dbReference>
<dbReference type="GO" id="GO:0005524">
    <property type="term" value="F:ATP binding"/>
    <property type="evidence" value="ECO:0007669"/>
    <property type="project" value="UniProtKB-UniRule"/>
</dbReference>
<keyword evidence="5" id="KW-0597">Phosphoprotein</keyword>
<dbReference type="InterPro" id="IPR023299">
    <property type="entry name" value="ATPase_P-typ_cyto_dom_N"/>
</dbReference>
<gene>
    <name evidence="18" type="ORF">F6S87_04740</name>
</gene>
<evidence type="ECO:0000256" key="2">
    <source>
        <dbReference type="ARBA" id="ARBA00006024"/>
    </source>
</evidence>
<dbReference type="InterPro" id="IPR018303">
    <property type="entry name" value="ATPase_P-typ_P_site"/>
</dbReference>
<dbReference type="Gene3D" id="2.70.150.10">
    <property type="entry name" value="Calcium-transporting ATPase, cytoplasmic transduction domain A"/>
    <property type="match status" value="1"/>
</dbReference>
<feature type="region of interest" description="Disordered" evidence="16">
    <location>
        <begin position="445"/>
        <end position="474"/>
    </location>
</feature>
<dbReference type="InterPro" id="IPR023214">
    <property type="entry name" value="HAD_sf"/>
</dbReference>
<dbReference type="NCBIfam" id="TIGR01494">
    <property type="entry name" value="ATPase_P-type"/>
    <property type="match status" value="1"/>
</dbReference>
<evidence type="ECO:0000256" key="7">
    <source>
        <dbReference type="ARBA" id="ARBA00022723"/>
    </source>
</evidence>
<feature type="transmembrane region" description="Helical" evidence="15">
    <location>
        <begin position="652"/>
        <end position="672"/>
    </location>
</feature>
<dbReference type="SFLD" id="SFLDF00027">
    <property type="entry name" value="p-type_atpase"/>
    <property type="match status" value="1"/>
</dbReference>
<evidence type="ECO:0000256" key="12">
    <source>
        <dbReference type="ARBA" id="ARBA00022989"/>
    </source>
</evidence>
<dbReference type="GO" id="GO:0043682">
    <property type="term" value="F:P-type divalent copper transporter activity"/>
    <property type="evidence" value="ECO:0007669"/>
    <property type="project" value="TreeGrafter"/>
</dbReference>
<comment type="similarity">
    <text evidence="2 15">Belongs to the cation transport ATPase (P-type) (TC 3.A.3) family. Type IB subfamily.</text>
</comment>
<dbReference type="InterPro" id="IPR036412">
    <property type="entry name" value="HAD-like_sf"/>
</dbReference>
<comment type="subcellular location">
    <subcellularLocation>
        <location evidence="1">Cell membrane</location>
        <topology evidence="1">Multi-pass membrane protein</topology>
    </subcellularLocation>
</comment>
<evidence type="ECO:0000256" key="6">
    <source>
        <dbReference type="ARBA" id="ARBA00022692"/>
    </source>
</evidence>
<dbReference type="PANTHER" id="PTHR43520:SF5">
    <property type="entry name" value="CATION-TRANSPORTING P-TYPE ATPASE-RELATED"/>
    <property type="match status" value="1"/>
</dbReference>
<evidence type="ECO:0000256" key="4">
    <source>
        <dbReference type="ARBA" id="ARBA00022475"/>
    </source>
</evidence>
<dbReference type="SFLD" id="SFLDG00002">
    <property type="entry name" value="C1.7:_P-type_atpase_like"/>
    <property type="match status" value="1"/>
</dbReference>
<dbReference type="InterPro" id="IPR001757">
    <property type="entry name" value="P_typ_ATPase"/>
</dbReference>
<dbReference type="GO" id="GO:0005886">
    <property type="term" value="C:plasma membrane"/>
    <property type="evidence" value="ECO:0007669"/>
    <property type="project" value="UniProtKB-SubCell"/>
</dbReference>
<dbReference type="Proteomes" id="UP000469292">
    <property type="component" value="Unassembled WGS sequence"/>
</dbReference>
<feature type="compositionally biased region" description="Low complexity" evidence="16">
    <location>
        <begin position="27"/>
        <end position="42"/>
    </location>
</feature>
<accession>A0A6I5N1A6</accession>
<keyword evidence="11" id="KW-1278">Translocase</keyword>
<dbReference type="InterPro" id="IPR059000">
    <property type="entry name" value="ATPase_P-type_domA"/>
</dbReference>